<protein>
    <submittedName>
        <fullName evidence="2">Uncharacterized protein</fullName>
    </submittedName>
</protein>
<sequence length="88" mass="9692">MYNTERSLRADVPKLKSFDLADHCVYRLGLFSTARRGRQRLLTIGEIGEGEQRVCSAATRPEGRRSSRSAKAAGRPAALAFRLTGAQL</sequence>
<evidence type="ECO:0000256" key="1">
    <source>
        <dbReference type="SAM" id="MobiDB-lite"/>
    </source>
</evidence>
<dbReference type="EMBL" id="JBEUSY010000254">
    <property type="protein sequence ID" value="KAL1240863.1"/>
    <property type="molecule type" value="Genomic_DNA"/>
</dbReference>
<accession>A0ABR3KP34</accession>
<evidence type="ECO:0000313" key="2">
    <source>
        <dbReference type="EMBL" id="KAL1240863.1"/>
    </source>
</evidence>
<keyword evidence="3" id="KW-1185">Reference proteome</keyword>
<gene>
    <name evidence="2" type="ORF">TSPI_02309</name>
</gene>
<evidence type="ECO:0000313" key="3">
    <source>
        <dbReference type="Proteomes" id="UP001558632"/>
    </source>
</evidence>
<comment type="caution">
    <text evidence="2">The sequence shown here is derived from an EMBL/GenBank/DDBJ whole genome shotgun (WGS) entry which is preliminary data.</text>
</comment>
<reference evidence="2 3" key="1">
    <citation type="submission" date="2024-07" db="EMBL/GenBank/DDBJ databases">
        <title>Enhanced genomic and transcriptomic resources for Trichinella pseudospiralis and T. spiralis underpin the discovery of pronounced molecular differences between stages and species.</title>
        <authorList>
            <person name="Pasi K.K."/>
            <person name="La Rosa G."/>
            <person name="Gomez-Morales M.A."/>
            <person name="Tosini F."/>
            <person name="Sumanam S."/>
            <person name="Young N.D."/>
            <person name="Chang B.C."/>
            <person name="Robin G.B."/>
        </authorList>
    </citation>
    <scope>NUCLEOTIDE SEQUENCE [LARGE SCALE GENOMIC DNA]</scope>
    <source>
        <strain evidence="2">ISS534</strain>
    </source>
</reference>
<organism evidence="2 3">
    <name type="scientific">Trichinella spiralis</name>
    <name type="common">Trichina worm</name>
    <dbReference type="NCBI Taxonomy" id="6334"/>
    <lineage>
        <taxon>Eukaryota</taxon>
        <taxon>Metazoa</taxon>
        <taxon>Ecdysozoa</taxon>
        <taxon>Nematoda</taxon>
        <taxon>Enoplea</taxon>
        <taxon>Dorylaimia</taxon>
        <taxon>Trichinellida</taxon>
        <taxon>Trichinellidae</taxon>
        <taxon>Trichinella</taxon>
    </lineage>
</organism>
<dbReference type="Proteomes" id="UP001558632">
    <property type="component" value="Unassembled WGS sequence"/>
</dbReference>
<feature type="region of interest" description="Disordered" evidence="1">
    <location>
        <begin position="55"/>
        <end position="75"/>
    </location>
</feature>
<proteinExistence type="predicted"/>
<name>A0ABR3KP34_TRISP</name>